<dbReference type="Gene3D" id="2.40.110.10">
    <property type="entry name" value="Butyryl-CoA Dehydrogenase, subunit A, domain 2"/>
    <property type="match status" value="1"/>
</dbReference>
<evidence type="ECO:0000313" key="6">
    <source>
        <dbReference type="Proteomes" id="UP001162834"/>
    </source>
</evidence>
<evidence type="ECO:0000256" key="2">
    <source>
        <dbReference type="ARBA" id="ARBA00049661"/>
    </source>
</evidence>
<dbReference type="InterPro" id="IPR046373">
    <property type="entry name" value="Acyl-CoA_Oxase/DH_mid-dom_sf"/>
</dbReference>
<dbReference type="InterPro" id="IPR050741">
    <property type="entry name" value="Acyl-CoA_dehydrogenase"/>
</dbReference>
<dbReference type="InterPro" id="IPR013107">
    <property type="entry name" value="Acyl-CoA_DH_C"/>
</dbReference>
<dbReference type="GO" id="GO:0005737">
    <property type="term" value="C:cytoplasm"/>
    <property type="evidence" value="ECO:0007669"/>
    <property type="project" value="TreeGrafter"/>
</dbReference>
<dbReference type="InterPro" id="IPR009100">
    <property type="entry name" value="AcylCoA_DH/oxidase_NM_dom_sf"/>
</dbReference>
<dbReference type="GO" id="GO:0033539">
    <property type="term" value="P:fatty acid beta-oxidation using acyl-CoA dehydrogenase"/>
    <property type="evidence" value="ECO:0007669"/>
    <property type="project" value="TreeGrafter"/>
</dbReference>
<dbReference type="Gene3D" id="1.20.140.10">
    <property type="entry name" value="Butyryl-CoA Dehydrogenase, subunit A, domain 3"/>
    <property type="match status" value="1"/>
</dbReference>
<dbReference type="InterPro" id="IPR037069">
    <property type="entry name" value="AcylCoA_DH/ox_N_sf"/>
</dbReference>
<dbReference type="InterPro" id="IPR013786">
    <property type="entry name" value="AcylCoA_DH/ox_N"/>
</dbReference>
<accession>A0A9E7C2X1</accession>
<dbReference type="Gene3D" id="1.10.540.10">
    <property type="entry name" value="Acyl-CoA dehydrogenase/oxidase, N-terminal domain"/>
    <property type="match status" value="1"/>
</dbReference>
<dbReference type="KEGG" id="sbae:DSM104329_05403"/>
<evidence type="ECO:0000259" key="4">
    <source>
        <dbReference type="Pfam" id="PF08028"/>
    </source>
</evidence>
<name>A0A9E7C2X1_9ACTN</name>
<proteinExistence type="inferred from homology"/>
<organism evidence="5 6">
    <name type="scientific">Capillimicrobium parvum</name>
    <dbReference type="NCBI Taxonomy" id="2884022"/>
    <lineage>
        <taxon>Bacteria</taxon>
        <taxon>Bacillati</taxon>
        <taxon>Actinomycetota</taxon>
        <taxon>Thermoleophilia</taxon>
        <taxon>Solirubrobacterales</taxon>
        <taxon>Capillimicrobiaceae</taxon>
        <taxon>Capillimicrobium</taxon>
    </lineage>
</organism>
<evidence type="ECO:0000259" key="3">
    <source>
        <dbReference type="Pfam" id="PF02771"/>
    </source>
</evidence>
<gene>
    <name evidence="5" type="primary">hsaA_2</name>
    <name evidence="5" type="ORF">DSM104329_05403</name>
</gene>
<protein>
    <submittedName>
        <fullName evidence="5">Flavin-dependent monooxygenase, oxygenase subunit HsaA</fullName>
        <ecNumber evidence="5">1.14.14.12</ecNumber>
    </submittedName>
</protein>
<dbReference type="AlphaFoldDB" id="A0A9E7C2X1"/>
<dbReference type="Pfam" id="PF02771">
    <property type="entry name" value="Acyl-CoA_dh_N"/>
    <property type="match status" value="1"/>
</dbReference>
<dbReference type="InterPro" id="IPR036250">
    <property type="entry name" value="AcylCo_DH-like_C"/>
</dbReference>
<dbReference type="SUPFAM" id="SSF47203">
    <property type="entry name" value="Acyl-CoA dehydrogenase C-terminal domain-like"/>
    <property type="match status" value="1"/>
</dbReference>
<reference evidence="5" key="1">
    <citation type="journal article" date="2022" name="Int. J. Syst. Evol. Microbiol.">
        <title>Pseudomonas aegrilactucae sp. nov. and Pseudomonas morbosilactucae sp. nov., pathogens causing bacterial rot of lettuce in Japan.</title>
        <authorList>
            <person name="Sawada H."/>
            <person name="Fujikawa T."/>
            <person name="Satou M."/>
        </authorList>
    </citation>
    <scope>NUCLEOTIDE SEQUENCE</scope>
    <source>
        <strain evidence="5">0166_1</strain>
    </source>
</reference>
<dbReference type="PANTHER" id="PTHR48083">
    <property type="entry name" value="MEDIUM-CHAIN SPECIFIC ACYL-COA DEHYDROGENASE, MITOCHONDRIAL-RELATED"/>
    <property type="match status" value="1"/>
</dbReference>
<dbReference type="GO" id="GO:0036383">
    <property type="term" value="F:3-hydroxy-9,10-secoandrosta-1,3,5(10)-triene-9,17-dione monooxygenase activity"/>
    <property type="evidence" value="ECO:0007669"/>
    <property type="project" value="UniProtKB-EC"/>
</dbReference>
<keyword evidence="6" id="KW-1185">Reference proteome</keyword>
<sequence>MTTTRGATATDGAAVKEALRQRAADLVPDLSERAREIDDARRLDPHIVDRLHAAGLLSAANPWRFGGEGEYDALLAATYELGRASGSVAWCHAVWTQHNWMAGLWPEEFQSEYFDATGRVLCSSAFNPAGAKVEPADGGYRVRGRWNAASGCDNARWLMLGAVLPERKLGFLMVPRDDLEIVDTWFVSGLQGTGSKDIAIAEAFVPDHRVVTAEYLTEVRDAGSDRPSSALPIWPLVTLSLTYATMGMVAGALEAFEGKLRSGATSIAGNRPADEPAVQLRLSESAAELDAALLLSERSVQDMLERARSGNLPVLSDRLVYARDRAYASTLTVRAINRLFDASGASGLYAEAPIQRFHRDVHAGSHHPGHSWDVYGVHYGRDRLGLDLSPTARLL</sequence>
<keyword evidence="5" id="KW-0503">Monooxygenase</keyword>
<dbReference type="PIRSF" id="PIRSF016578">
    <property type="entry name" value="HsaA"/>
    <property type="match status" value="1"/>
</dbReference>
<feature type="domain" description="Acyl-CoA dehydrogenase/oxidase N-terminal" evidence="3">
    <location>
        <begin position="17"/>
        <end position="94"/>
    </location>
</feature>
<evidence type="ECO:0000256" key="1">
    <source>
        <dbReference type="ARBA" id="ARBA00023002"/>
    </source>
</evidence>
<dbReference type="PANTHER" id="PTHR48083:SF19">
    <property type="entry name" value="FLAVIN-DEPENDENT MONOOXYGENASE, OXYGENASE SUBUNIT HSAA"/>
    <property type="match status" value="1"/>
</dbReference>
<dbReference type="GO" id="GO:0050660">
    <property type="term" value="F:flavin adenine dinucleotide binding"/>
    <property type="evidence" value="ECO:0007669"/>
    <property type="project" value="InterPro"/>
</dbReference>
<dbReference type="Pfam" id="PF08028">
    <property type="entry name" value="Acyl-CoA_dh_2"/>
    <property type="match status" value="1"/>
</dbReference>
<dbReference type="EC" id="1.14.14.12" evidence="5"/>
<comment type="similarity">
    <text evidence="2">Belongs to the HpaH/HsaA monooxygenase family.</text>
</comment>
<dbReference type="SUPFAM" id="SSF56645">
    <property type="entry name" value="Acyl-CoA dehydrogenase NM domain-like"/>
    <property type="match status" value="1"/>
</dbReference>
<dbReference type="EMBL" id="CP087164">
    <property type="protein sequence ID" value="UGS38971.1"/>
    <property type="molecule type" value="Genomic_DNA"/>
</dbReference>
<dbReference type="Proteomes" id="UP001162834">
    <property type="component" value="Chromosome"/>
</dbReference>
<evidence type="ECO:0000313" key="5">
    <source>
        <dbReference type="EMBL" id="UGS38971.1"/>
    </source>
</evidence>
<feature type="domain" description="Acyl-CoA dehydrogenase C-terminal" evidence="4">
    <location>
        <begin position="244"/>
        <end position="371"/>
    </location>
</feature>
<dbReference type="RefSeq" id="WP_259312983.1">
    <property type="nucleotide sequence ID" value="NZ_CP087164.1"/>
</dbReference>
<dbReference type="GO" id="GO:0003995">
    <property type="term" value="F:acyl-CoA dehydrogenase activity"/>
    <property type="evidence" value="ECO:0007669"/>
    <property type="project" value="TreeGrafter"/>
</dbReference>
<keyword evidence="1 5" id="KW-0560">Oxidoreductase</keyword>